<organism evidence="3 4">
    <name type="scientific">Microvirga mediterraneensis</name>
    <dbReference type="NCBI Taxonomy" id="2754695"/>
    <lineage>
        <taxon>Bacteria</taxon>
        <taxon>Pseudomonadati</taxon>
        <taxon>Pseudomonadota</taxon>
        <taxon>Alphaproteobacteria</taxon>
        <taxon>Hyphomicrobiales</taxon>
        <taxon>Methylobacteriaceae</taxon>
        <taxon>Microvirga</taxon>
    </lineage>
</organism>
<proteinExistence type="predicted"/>
<evidence type="ECO:0000313" key="4">
    <source>
        <dbReference type="Proteomes" id="UP000572984"/>
    </source>
</evidence>
<dbReference type="InterPro" id="IPR051396">
    <property type="entry name" value="Bact_Antivir_Def_Nuclease"/>
</dbReference>
<dbReference type="Pfam" id="PF13304">
    <property type="entry name" value="AAA_21"/>
    <property type="match status" value="1"/>
</dbReference>
<keyword evidence="4" id="KW-1185">Reference proteome</keyword>
<gene>
    <name evidence="3" type="ORF">H0S73_20305</name>
</gene>
<dbReference type="Proteomes" id="UP000572984">
    <property type="component" value="Unassembled WGS sequence"/>
</dbReference>
<dbReference type="PANTHER" id="PTHR43581">
    <property type="entry name" value="ATP/GTP PHOSPHATASE"/>
    <property type="match status" value="1"/>
</dbReference>
<dbReference type="SMART" id="SM00382">
    <property type="entry name" value="AAA"/>
    <property type="match status" value="1"/>
</dbReference>
<dbReference type="SUPFAM" id="SSF52540">
    <property type="entry name" value="P-loop containing nucleoside triphosphate hydrolases"/>
    <property type="match status" value="1"/>
</dbReference>
<evidence type="ECO:0000313" key="3">
    <source>
        <dbReference type="EMBL" id="MBA1158450.1"/>
    </source>
</evidence>
<dbReference type="AlphaFoldDB" id="A0A838BT19"/>
<comment type="caution">
    <text evidence="3">The sequence shown here is derived from an EMBL/GenBank/DDBJ whole genome shotgun (WGS) entry which is preliminary data.</text>
</comment>
<sequence>MRKLQNKWRTGSGWPKRLEWLEINGIRGWTGQRVDLQFPIVALVGENGSGKSTVLQSAAAVYRSPAKDLYASDFFPDTPFEVITGANIRFSYREGANSQTKTVRKPSDRWRGNPDRPERTVEYVDLRRIQPVGARVGYAKLLKAGVGEGAHMPFDQEKLERLSQIIGKSYSSAGLSVTDADPRRPIPVLQTSKVRYSGFHQGAGEIAAAELLAVDYPKYGLLLIDEIETSMHPRAQRRLMRDLARVARERELQIVLTTHSPYVLDELPSEARIYLMQGASGRSVVSGVSPEFAMTRMDEEQHPECDVYVEDPRSATVIAEILVNLDRDLLSRLKLIPYGAASVGMALGQMAYQKRFPRPSVVFLDGDQAPSLGCIILPGEDAPERVIFEGLSSKEWPEVAQRIGRSASETIDALSRAMSLSNHKEWVRDAADRLIVGGDILWQALAAAWSKNCTTQSMREIVGQPIRDALDTKD</sequence>
<feature type="domain" description="AAA+ ATPase" evidence="2">
    <location>
        <begin position="37"/>
        <end position="289"/>
    </location>
</feature>
<dbReference type="InterPro" id="IPR027417">
    <property type="entry name" value="P-loop_NTPase"/>
</dbReference>
<reference evidence="3 4" key="1">
    <citation type="submission" date="2020-07" db="EMBL/GenBank/DDBJ databases">
        <title>Draft genome and description of Microvirga mediterraneensis Marseille-Q2068 sp. nov.</title>
        <authorList>
            <person name="Boxberger M."/>
        </authorList>
    </citation>
    <scope>NUCLEOTIDE SEQUENCE [LARGE SCALE GENOMIC DNA]</scope>
    <source>
        <strain evidence="3 4">Marseille-Q2068</strain>
    </source>
</reference>
<dbReference type="GO" id="GO:0016887">
    <property type="term" value="F:ATP hydrolysis activity"/>
    <property type="evidence" value="ECO:0007669"/>
    <property type="project" value="InterPro"/>
</dbReference>
<protein>
    <submittedName>
        <fullName evidence="3">AAA family ATPase</fullName>
    </submittedName>
</protein>
<evidence type="ECO:0000259" key="2">
    <source>
        <dbReference type="SMART" id="SM00382"/>
    </source>
</evidence>
<dbReference type="InterPro" id="IPR003593">
    <property type="entry name" value="AAA+_ATPase"/>
</dbReference>
<dbReference type="GO" id="GO:0005524">
    <property type="term" value="F:ATP binding"/>
    <property type="evidence" value="ECO:0007669"/>
    <property type="project" value="InterPro"/>
</dbReference>
<accession>A0A838BT19</accession>
<dbReference type="EMBL" id="JACDXJ010000001">
    <property type="protein sequence ID" value="MBA1158450.1"/>
    <property type="molecule type" value="Genomic_DNA"/>
</dbReference>
<feature type="compositionally biased region" description="Basic and acidic residues" evidence="1">
    <location>
        <begin position="105"/>
        <end position="116"/>
    </location>
</feature>
<dbReference type="PANTHER" id="PTHR43581:SF4">
    <property type="entry name" value="ATP_GTP PHOSPHATASE"/>
    <property type="match status" value="1"/>
</dbReference>
<feature type="region of interest" description="Disordered" evidence="1">
    <location>
        <begin position="97"/>
        <end position="116"/>
    </location>
</feature>
<name>A0A838BT19_9HYPH</name>
<dbReference type="InterPro" id="IPR038729">
    <property type="entry name" value="Rad50/SbcC_AAA"/>
</dbReference>
<dbReference type="Gene3D" id="3.40.50.300">
    <property type="entry name" value="P-loop containing nucleotide triphosphate hydrolases"/>
    <property type="match status" value="2"/>
</dbReference>
<evidence type="ECO:0000256" key="1">
    <source>
        <dbReference type="SAM" id="MobiDB-lite"/>
    </source>
</evidence>
<dbReference type="InterPro" id="IPR003959">
    <property type="entry name" value="ATPase_AAA_core"/>
</dbReference>
<dbReference type="GO" id="GO:0006302">
    <property type="term" value="P:double-strand break repair"/>
    <property type="evidence" value="ECO:0007669"/>
    <property type="project" value="InterPro"/>
</dbReference>
<dbReference type="Pfam" id="PF13476">
    <property type="entry name" value="AAA_23"/>
    <property type="match status" value="1"/>
</dbReference>